<sequence length="286" mass="32894">MSANSHRKASPHDVPITVRDYRFGRDTTRQKGHDPVAAAWFLALSSSFPRGEAMFIAAVKHFRDDAPARLQREIRAFIQQEVNHSREHLAFNKLAREAGYDTRIVDARIAALVDEALAKPPMVQLAVTMALEHFTAIIAHRFLSEPDSLTSDGIGDPELWRWHAVEEIEHKGVAFDTWLHATRNWSDRKRYLVRCLVMLRTSKRFISNRVRDSLELMAQDGLTGWRARWQLFAYLTGKPGLLRRIFPAWLSYFRPGFHPWDHDDRALIAKYDSPFQDANLAAIPAE</sequence>
<dbReference type="RefSeq" id="WP_047007465.1">
    <property type="nucleotide sequence ID" value="NZ_CP018097.1"/>
</dbReference>
<dbReference type="PIRSF" id="PIRSF007580">
    <property type="entry name" value="UCP07580"/>
    <property type="match status" value="1"/>
</dbReference>
<gene>
    <name evidence="1" type="ORF">AAW01_11975</name>
</gene>
<dbReference type="OrthoDB" id="4760165at2"/>
<dbReference type="PANTHER" id="PTHR39456">
    <property type="entry name" value="METAL-DEPENDENT HYDROLASE"/>
    <property type="match status" value="1"/>
</dbReference>
<dbReference type="AlphaFoldDB" id="A0A0G9MN51"/>
<evidence type="ECO:0000313" key="2">
    <source>
        <dbReference type="Proteomes" id="UP000053070"/>
    </source>
</evidence>
<organism evidence="1 2">
    <name type="scientific">Aurantiacibacter gangjinensis</name>
    <dbReference type="NCBI Taxonomy" id="502682"/>
    <lineage>
        <taxon>Bacteria</taxon>
        <taxon>Pseudomonadati</taxon>
        <taxon>Pseudomonadota</taxon>
        <taxon>Alphaproteobacteria</taxon>
        <taxon>Sphingomonadales</taxon>
        <taxon>Erythrobacteraceae</taxon>
        <taxon>Aurantiacibacter</taxon>
    </lineage>
</organism>
<dbReference type="PATRIC" id="fig|502682.8.peg.2442"/>
<name>A0A0G9MN51_9SPHN</name>
<dbReference type="Pfam" id="PF10118">
    <property type="entry name" value="Metal_hydrol"/>
    <property type="match status" value="1"/>
</dbReference>
<dbReference type="InterPro" id="IPR016516">
    <property type="entry name" value="UCP07580"/>
</dbReference>
<evidence type="ECO:0000313" key="1">
    <source>
        <dbReference type="EMBL" id="KLE32117.1"/>
    </source>
</evidence>
<dbReference type="EMBL" id="LBHC01000002">
    <property type="protein sequence ID" value="KLE32117.1"/>
    <property type="molecule type" value="Genomic_DNA"/>
</dbReference>
<accession>A0A0G9MN51</accession>
<comment type="caution">
    <text evidence="1">The sequence shown here is derived from an EMBL/GenBank/DDBJ whole genome shotgun (WGS) entry which is preliminary data.</text>
</comment>
<dbReference type="Proteomes" id="UP000053070">
    <property type="component" value="Unassembled WGS sequence"/>
</dbReference>
<reference evidence="1 2" key="1">
    <citation type="submission" date="2015-04" db="EMBL/GenBank/DDBJ databases">
        <title>The draft genome sequence of Erythrobacr gangjinensis K7-2.</title>
        <authorList>
            <person name="Zhuang L."/>
            <person name="Liu Y."/>
            <person name="Shao Z."/>
        </authorList>
    </citation>
    <scope>NUCLEOTIDE SEQUENCE [LARGE SCALE GENOMIC DNA]</scope>
    <source>
        <strain evidence="1 2">K7-2</strain>
    </source>
</reference>
<protein>
    <submittedName>
        <fullName evidence="1">FF domain-containing protein</fullName>
    </submittedName>
</protein>
<dbReference type="KEGG" id="egn:BMF35_a1390"/>
<dbReference type="PANTHER" id="PTHR39456:SF1">
    <property type="entry name" value="METAL-DEPENDENT HYDROLASE"/>
    <property type="match status" value="1"/>
</dbReference>
<dbReference type="STRING" id="502682.BMF35_a1390"/>
<keyword evidence="2" id="KW-1185">Reference proteome</keyword>
<proteinExistence type="predicted"/>